<proteinExistence type="predicted"/>
<dbReference type="RefSeq" id="WP_406336335.1">
    <property type="nucleotide sequence ID" value="NZ_CP108188.1"/>
</dbReference>
<evidence type="ECO:0000313" key="2">
    <source>
        <dbReference type="Proteomes" id="UP001622594"/>
    </source>
</evidence>
<accession>A0ABZ1LHV5</accession>
<gene>
    <name evidence="1" type="ORF">OG814_32060</name>
</gene>
<protein>
    <submittedName>
        <fullName evidence="1">DUF4062 domain-containing protein</fullName>
    </submittedName>
</protein>
<evidence type="ECO:0000313" key="1">
    <source>
        <dbReference type="EMBL" id="WTR73595.1"/>
    </source>
</evidence>
<dbReference type="Proteomes" id="UP001622594">
    <property type="component" value="Chromosome"/>
</dbReference>
<name>A0ABZ1LHV5_9ACTN</name>
<dbReference type="EMBL" id="CP108188">
    <property type="protein sequence ID" value="WTR73595.1"/>
    <property type="molecule type" value="Genomic_DNA"/>
</dbReference>
<organism evidence="1 2">
    <name type="scientific">Streptomyces zaomyceticus</name>
    <dbReference type="NCBI Taxonomy" id="68286"/>
    <lineage>
        <taxon>Bacteria</taxon>
        <taxon>Bacillati</taxon>
        <taxon>Actinomycetota</taxon>
        <taxon>Actinomycetes</taxon>
        <taxon>Kitasatosporales</taxon>
        <taxon>Streptomycetaceae</taxon>
        <taxon>Streptomyces</taxon>
    </lineage>
</organism>
<sequence>MLSVLIASPGDTQEERAAIEGAIRSWNSDNSPTRKVVLLPLRWELDATARVGAGDGQLQINKQLAERSDIVIAVFRSRLGKPTGREASGTAEEIRHGVSSGKPTHVFFADMPHPSNVDDEQLKALREYKESLLGQGLVLDYVSFDDLSARVRSALEADVRELLVAGSPESANAGRAVLRVQNSRTGKGGQQHLIVENIGDVAADNVRLDIEAASGGRPPEVLEPLEAKRITAHNRIEFLLLTVDQVAPTWKVSYRWEDSSGEHEDFQSLNAF</sequence>
<reference evidence="1 2" key="1">
    <citation type="submission" date="2022-10" db="EMBL/GenBank/DDBJ databases">
        <title>The complete genomes of actinobacterial strains from the NBC collection.</title>
        <authorList>
            <person name="Joergensen T.S."/>
            <person name="Alvarez Arevalo M."/>
            <person name="Sterndorff E.B."/>
            <person name="Faurdal D."/>
            <person name="Vuksanovic O."/>
            <person name="Mourched A.-S."/>
            <person name="Charusanti P."/>
            <person name="Shaw S."/>
            <person name="Blin K."/>
            <person name="Weber T."/>
        </authorList>
    </citation>
    <scope>NUCLEOTIDE SEQUENCE [LARGE SCALE GENOMIC DNA]</scope>
    <source>
        <strain evidence="1 2">NBC_00123</strain>
    </source>
</reference>
<keyword evidence="2" id="KW-1185">Reference proteome</keyword>